<organism evidence="3 4">
    <name type="scientific">Cylindrodendrum hubeiense</name>
    <dbReference type="NCBI Taxonomy" id="595255"/>
    <lineage>
        <taxon>Eukaryota</taxon>
        <taxon>Fungi</taxon>
        <taxon>Dikarya</taxon>
        <taxon>Ascomycota</taxon>
        <taxon>Pezizomycotina</taxon>
        <taxon>Sordariomycetes</taxon>
        <taxon>Hypocreomycetidae</taxon>
        <taxon>Hypocreales</taxon>
        <taxon>Nectriaceae</taxon>
        <taxon>Cylindrodendrum</taxon>
    </lineage>
</organism>
<reference evidence="3" key="1">
    <citation type="submission" date="2020-03" db="EMBL/GenBank/DDBJ databases">
        <title>Draft Genome Sequence of Cylindrodendrum hubeiense.</title>
        <authorList>
            <person name="Buettner E."/>
            <person name="Kellner H."/>
        </authorList>
    </citation>
    <scope>NUCLEOTIDE SEQUENCE</scope>
    <source>
        <strain evidence="3">IHI 201604</strain>
    </source>
</reference>
<dbReference type="OrthoDB" id="4714810at2759"/>
<evidence type="ECO:0008006" key="5">
    <source>
        <dbReference type="Google" id="ProtNLM"/>
    </source>
</evidence>
<evidence type="ECO:0000256" key="1">
    <source>
        <dbReference type="ARBA" id="ARBA00023242"/>
    </source>
</evidence>
<dbReference type="Pfam" id="PF11951">
    <property type="entry name" value="Fungal_trans_2"/>
    <property type="match status" value="1"/>
</dbReference>
<name>A0A9P5H600_9HYPO</name>
<dbReference type="InterPro" id="IPR021858">
    <property type="entry name" value="Fun_TF"/>
</dbReference>
<accession>A0A9P5H600</accession>
<gene>
    <name evidence="3" type="ORF">G7Z17_g5794</name>
</gene>
<feature type="region of interest" description="Disordered" evidence="2">
    <location>
        <begin position="1"/>
        <end position="36"/>
    </location>
</feature>
<keyword evidence="4" id="KW-1185">Reference proteome</keyword>
<dbReference type="EMBL" id="JAANBB010000101">
    <property type="protein sequence ID" value="KAF7550309.1"/>
    <property type="molecule type" value="Genomic_DNA"/>
</dbReference>
<evidence type="ECO:0000256" key="2">
    <source>
        <dbReference type="SAM" id="MobiDB-lite"/>
    </source>
</evidence>
<protein>
    <recommendedName>
        <fullName evidence="5">Transcription factor domain-containing protein</fullName>
    </recommendedName>
</protein>
<dbReference type="AlphaFoldDB" id="A0A9P5H600"/>
<comment type="caution">
    <text evidence="3">The sequence shown here is derived from an EMBL/GenBank/DDBJ whole genome shotgun (WGS) entry which is preliminary data.</text>
</comment>
<evidence type="ECO:0000313" key="3">
    <source>
        <dbReference type="EMBL" id="KAF7550309.1"/>
    </source>
</evidence>
<keyword evidence="1" id="KW-0539">Nucleus</keyword>
<dbReference type="Proteomes" id="UP000722485">
    <property type="component" value="Unassembled WGS sequence"/>
</dbReference>
<sequence length="387" mass="43048">MDLVDGRNKRRREQPSDSDSVATWRSPSDRDHVSLDSSPSSLLMHSHVGDVGDVFDQLDDDFFMRLSQPFDLGSSTSSSPHSSRKRHLGVPNPLLDDGEFVIIHPMLRHPTSSALVSAKKEVNALIKFRFAANSQTRSPTKDAAILATGNKLWKQKDQLVPIDLPSEPTPKLDSSPLSLNEAVAMSYLPPSFGDVALYNNVDKMLHTFFISAICTGRTVIKTDNAYETAIAPMANTSELVKHSLLSLAATYVMDFRQYPQLTNRSNFHHQTAVMLLGQEIQAAEVYCPKKEDALVAALYILAHNENSSARFSYLVAKDLERLLTNFWQWSDLSEGHATAEEMLQRLSIGSKGKVDNPIHVTEIIAEGYVAAAQIYLQCRVFRYNTPA</sequence>
<proteinExistence type="predicted"/>
<feature type="compositionally biased region" description="Polar residues" evidence="2">
    <location>
        <begin position="17"/>
        <end position="26"/>
    </location>
</feature>
<evidence type="ECO:0000313" key="4">
    <source>
        <dbReference type="Proteomes" id="UP000722485"/>
    </source>
</evidence>